<dbReference type="InterPro" id="IPR001077">
    <property type="entry name" value="COMT_C"/>
</dbReference>
<dbReference type="PANTHER" id="PTHR43712:SF2">
    <property type="entry name" value="O-METHYLTRANSFERASE CICE"/>
    <property type="match status" value="1"/>
</dbReference>
<evidence type="ECO:0000259" key="6">
    <source>
        <dbReference type="Pfam" id="PF08100"/>
    </source>
</evidence>
<dbReference type="PIRSF" id="PIRSF005739">
    <property type="entry name" value="O-mtase"/>
    <property type="match status" value="1"/>
</dbReference>
<gene>
    <name evidence="7" type="ORF">A176_004753</name>
</gene>
<dbReference type="EMBL" id="CP012109">
    <property type="protein sequence ID" value="AKQ67841.1"/>
    <property type="molecule type" value="Genomic_DNA"/>
</dbReference>
<feature type="domain" description="O-methyltransferase C-terminal" evidence="5">
    <location>
        <begin position="115"/>
        <end position="321"/>
    </location>
</feature>
<keyword evidence="8" id="KW-1185">Reference proteome</keyword>
<dbReference type="InterPro" id="IPR012967">
    <property type="entry name" value="COMT_dimerisation"/>
</dbReference>
<dbReference type="Gene3D" id="3.40.50.150">
    <property type="entry name" value="Vaccinia Virus protein VP39"/>
    <property type="match status" value="1"/>
</dbReference>
<evidence type="ECO:0000256" key="4">
    <source>
        <dbReference type="PIRSR" id="PIRSR005739-1"/>
    </source>
</evidence>
<evidence type="ECO:0000256" key="1">
    <source>
        <dbReference type="ARBA" id="ARBA00022603"/>
    </source>
</evidence>
<keyword evidence="2 7" id="KW-0808">Transferase</keyword>
<dbReference type="Gene3D" id="1.10.10.10">
    <property type="entry name" value="Winged helix-like DNA-binding domain superfamily/Winged helix DNA-binding domain"/>
    <property type="match status" value="1"/>
</dbReference>
<dbReference type="PATRIC" id="fig|1297742.4.peg.4800"/>
<evidence type="ECO:0000313" key="7">
    <source>
        <dbReference type="EMBL" id="AKQ67841.1"/>
    </source>
</evidence>
<dbReference type="SUPFAM" id="SSF53335">
    <property type="entry name" value="S-adenosyl-L-methionine-dependent methyltransferases"/>
    <property type="match status" value="1"/>
</dbReference>
<dbReference type="GO" id="GO:0032259">
    <property type="term" value="P:methylation"/>
    <property type="evidence" value="ECO:0007669"/>
    <property type="project" value="UniProtKB-KW"/>
</dbReference>
<dbReference type="InterPro" id="IPR029063">
    <property type="entry name" value="SAM-dependent_MTases_sf"/>
</dbReference>
<proteinExistence type="predicted"/>
<dbReference type="AlphaFoldDB" id="A0A0H4WWR1"/>
<evidence type="ECO:0000256" key="2">
    <source>
        <dbReference type="ARBA" id="ARBA00022679"/>
    </source>
</evidence>
<dbReference type="Proteomes" id="UP000009026">
    <property type="component" value="Chromosome"/>
</dbReference>
<evidence type="ECO:0000256" key="3">
    <source>
        <dbReference type="ARBA" id="ARBA00022691"/>
    </source>
</evidence>
<protein>
    <submittedName>
        <fullName evidence="7">O-demethylpuromycin-O-methyltransferase</fullName>
    </submittedName>
</protein>
<accession>A0A0H4WWR1</accession>
<dbReference type="SUPFAM" id="SSF46785">
    <property type="entry name" value="Winged helix' DNA-binding domain"/>
    <property type="match status" value="1"/>
</dbReference>
<organism evidence="7 8">
    <name type="scientific">Pseudomyxococcus hansupus</name>
    <dbReference type="NCBI Taxonomy" id="1297742"/>
    <lineage>
        <taxon>Bacteria</taxon>
        <taxon>Pseudomonadati</taxon>
        <taxon>Myxococcota</taxon>
        <taxon>Myxococcia</taxon>
        <taxon>Myxococcales</taxon>
        <taxon>Cystobacterineae</taxon>
        <taxon>Myxococcaceae</taxon>
        <taxon>Pseudomyxococcus</taxon>
    </lineage>
</organism>
<keyword evidence="1 7" id="KW-0489">Methyltransferase</keyword>
<dbReference type="GO" id="GO:0008171">
    <property type="term" value="F:O-methyltransferase activity"/>
    <property type="evidence" value="ECO:0007669"/>
    <property type="project" value="InterPro"/>
</dbReference>
<dbReference type="InterPro" id="IPR016461">
    <property type="entry name" value="COMT-like"/>
</dbReference>
<dbReference type="eggNOG" id="COG2890">
    <property type="taxonomic scope" value="Bacteria"/>
</dbReference>
<keyword evidence="3" id="KW-0949">S-adenosyl-L-methionine</keyword>
<reference evidence="7 8" key="1">
    <citation type="journal article" date="2016" name="PLoS ONE">
        <title>Complete Genome Sequence and Comparative Genomics of a Novel Myxobacterium Myxococcus hansupus.</title>
        <authorList>
            <person name="Sharma G."/>
            <person name="Narwani T."/>
            <person name="Subramanian S."/>
        </authorList>
    </citation>
    <scope>NUCLEOTIDE SEQUENCE [LARGE SCALE GENOMIC DNA]</scope>
    <source>
        <strain evidence="8">mixupus</strain>
    </source>
</reference>
<feature type="domain" description="O-methyltransferase dimerisation" evidence="6">
    <location>
        <begin position="19"/>
        <end position="89"/>
    </location>
</feature>
<dbReference type="GO" id="GO:0046983">
    <property type="term" value="F:protein dimerization activity"/>
    <property type="evidence" value="ECO:0007669"/>
    <property type="project" value="InterPro"/>
</dbReference>
<dbReference type="InterPro" id="IPR036388">
    <property type="entry name" value="WH-like_DNA-bd_sf"/>
</dbReference>
<dbReference type="STRING" id="1297742.A176_004753"/>
<name>A0A0H4WWR1_9BACT</name>
<dbReference type="PROSITE" id="PS51683">
    <property type="entry name" value="SAM_OMT_II"/>
    <property type="match status" value="1"/>
</dbReference>
<dbReference type="Pfam" id="PF00891">
    <property type="entry name" value="Methyltransf_2"/>
    <property type="match status" value="1"/>
</dbReference>
<dbReference type="KEGG" id="mym:A176_004753"/>
<dbReference type="OrthoDB" id="9766840at2"/>
<evidence type="ECO:0000313" key="8">
    <source>
        <dbReference type="Proteomes" id="UP000009026"/>
    </source>
</evidence>
<sequence length="341" mass="36763">MKIMSEENPSPTQQLYERIAGYWTTQVIGTVARLGIADLLAVGARDSDSLAAELGVHPDALFRLMRGGITAGLFHSIADRTFALTPMGEGLRAGVPGSLREAAIIQSDASHWRPWGYLPEAIRTGKSTTKTALGGDIWEHFARHPEEATHFAQAMGNLSALAAGELPQLIDFSSFARVADIGGSHGMLLSHVLRAQPSCRGILFDLPHVVEGAKAQLEAQGLSGRVDVVAGSFFEPQVPAAEAYLLKHILHDWDDAASTTILRQLHAAAPAGARLYVLEMVIPDNRNPDPSHLLDLNMLVLADGRERTRDEFHALLGATGWKVERILPTRSGSSIIEAVKA</sequence>
<dbReference type="RefSeq" id="WP_002637223.1">
    <property type="nucleotide sequence ID" value="NZ_CP012109.1"/>
</dbReference>
<dbReference type="InterPro" id="IPR036390">
    <property type="entry name" value="WH_DNA-bd_sf"/>
</dbReference>
<dbReference type="Pfam" id="PF08100">
    <property type="entry name" value="Dimerisation"/>
    <property type="match status" value="1"/>
</dbReference>
<feature type="active site" description="Proton acceptor" evidence="4">
    <location>
        <position position="251"/>
    </location>
</feature>
<evidence type="ECO:0000259" key="5">
    <source>
        <dbReference type="Pfam" id="PF00891"/>
    </source>
</evidence>
<dbReference type="PANTHER" id="PTHR43712">
    <property type="entry name" value="PUTATIVE (AFU_ORTHOLOGUE AFUA_4G14580)-RELATED"/>
    <property type="match status" value="1"/>
</dbReference>